<gene>
    <name evidence="4" type="ORF">DFJ64_1515</name>
</gene>
<accession>A0A3D9V419</accession>
<evidence type="ECO:0000256" key="1">
    <source>
        <dbReference type="ARBA" id="ARBA00022676"/>
    </source>
</evidence>
<dbReference type="Gene3D" id="3.40.50.2000">
    <property type="entry name" value="Glycogen Phosphorylase B"/>
    <property type="match status" value="2"/>
</dbReference>
<sequence length="389" mass="42250">MTASATSTNPSPGTRKAVHVSVVHPSTDIRIFHKQCRSLAAAGYDVTLFARAEGPYEEDGVRVVPVPRPRSRAARMTVGVWSLLRPLLAERADIYHLHDPELIPLGIALRARGHHVVFDAHEPLPSQVMGKHYIPRPLRPAVAWGTRLLGRIAGRVLSAVVAASPLVADVYAHARRMVIVNNFPILDDSGVDIPYDERPRGLVYVGAITELRGLPSMLEAAKAAYAAHGEKLTLIGPFQPPELQERLSDPDVAAAVDYVGVQRPADARRLVAEAKVGLMVQVGPKAYENNLPTKIFEYMAEGVPVVASHFPLWRQIVEDVGAGVVVPPEDAQAVAEAVCSLLADPERARAMGERGRKAVHEKYSWEAEARTLLSLYESLLAGESPTHAP</sequence>
<evidence type="ECO:0000313" key="4">
    <source>
        <dbReference type="EMBL" id="REF36116.1"/>
    </source>
</evidence>
<dbReference type="Pfam" id="PF13692">
    <property type="entry name" value="Glyco_trans_1_4"/>
    <property type="match status" value="1"/>
</dbReference>
<keyword evidence="5" id="KW-1185">Reference proteome</keyword>
<dbReference type="EMBL" id="QTUC01000001">
    <property type="protein sequence ID" value="REF36116.1"/>
    <property type="molecule type" value="Genomic_DNA"/>
</dbReference>
<dbReference type="SUPFAM" id="SSF53756">
    <property type="entry name" value="UDP-Glycosyltransferase/glycogen phosphorylase"/>
    <property type="match status" value="1"/>
</dbReference>
<reference evidence="4 5" key="1">
    <citation type="submission" date="2018-08" db="EMBL/GenBank/DDBJ databases">
        <title>Sequencing the genomes of 1000 actinobacteria strains.</title>
        <authorList>
            <person name="Klenk H.-P."/>
        </authorList>
    </citation>
    <scope>NUCLEOTIDE SEQUENCE [LARGE SCALE GENOMIC DNA]</scope>
    <source>
        <strain evidence="4 5">DSM 22891</strain>
    </source>
</reference>
<dbReference type="Pfam" id="PF13579">
    <property type="entry name" value="Glyco_trans_4_4"/>
    <property type="match status" value="1"/>
</dbReference>
<keyword evidence="2" id="KW-0808">Transferase</keyword>
<protein>
    <recommendedName>
        <fullName evidence="3">Glycosyltransferase subfamily 4-like N-terminal domain-containing protein</fullName>
    </recommendedName>
</protein>
<dbReference type="GO" id="GO:0016757">
    <property type="term" value="F:glycosyltransferase activity"/>
    <property type="evidence" value="ECO:0007669"/>
    <property type="project" value="UniProtKB-KW"/>
</dbReference>
<dbReference type="PANTHER" id="PTHR12526:SF629">
    <property type="entry name" value="TEICHURONIC ACID BIOSYNTHESIS GLYCOSYLTRANSFERASE TUAH-RELATED"/>
    <property type="match status" value="1"/>
</dbReference>
<comment type="caution">
    <text evidence="4">The sequence shown here is derived from an EMBL/GenBank/DDBJ whole genome shotgun (WGS) entry which is preliminary data.</text>
</comment>
<evidence type="ECO:0000259" key="3">
    <source>
        <dbReference type="Pfam" id="PF13579"/>
    </source>
</evidence>
<organism evidence="4 5">
    <name type="scientific">Thermasporomyces composti</name>
    <dbReference type="NCBI Taxonomy" id="696763"/>
    <lineage>
        <taxon>Bacteria</taxon>
        <taxon>Bacillati</taxon>
        <taxon>Actinomycetota</taxon>
        <taxon>Actinomycetes</taxon>
        <taxon>Propionibacteriales</taxon>
        <taxon>Nocardioidaceae</taxon>
        <taxon>Thermasporomyces</taxon>
    </lineage>
</organism>
<dbReference type="RefSeq" id="WP_115849799.1">
    <property type="nucleotide sequence ID" value="NZ_QTUC01000001.1"/>
</dbReference>
<dbReference type="OrthoDB" id="509705at2"/>
<feature type="domain" description="Glycosyltransferase subfamily 4-like N-terminal" evidence="3">
    <location>
        <begin position="32"/>
        <end position="180"/>
    </location>
</feature>
<dbReference type="InterPro" id="IPR028098">
    <property type="entry name" value="Glyco_trans_4-like_N"/>
</dbReference>
<dbReference type="PANTHER" id="PTHR12526">
    <property type="entry name" value="GLYCOSYLTRANSFERASE"/>
    <property type="match status" value="1"/>
</dbReference>
<dbReference type="Proteomes" id="UP000256485">
    <property type="component" value="Unassembled WGS sequence"/>
</dbReference>
<evidence type="ECO:0000313" key="5">
    <source>
        <dbReference type="Proteomes" id="UP000256485"/>
    </source>
</evidence>
<evidence type="ECO:0000256" key="2">
    <source>
        <dbReference type="ARBA" id="ARBA00022679"/>
    </source>
</evidence>
<name>A0A3D9V419_THECX</name>
<keyword evidence="1" id="KW-0328">Glycosyltransferase</keyword>
<dbReference type="AlphaFoldDB" id="A0A3D9V419"/>
<proteinExistence type="predicted"/>